<dbReference type="Pfam" id="PF00326">
    <property type="entry name" value="Peptidase_S9"/>
    <property type="match status" value="1"/>
</dbReference>
<dbReference type="PANTHER" id="PTHR11731:SF192">
    <property type="entry name" value="IP17501P"/>
    <property type="match status" value="1"/>
</dbReference>
<keyword evidence="8" id="KW-1185">Reference proteome</keyword>
<proteinExistence type="inferred from homology"/>
<keyword evidence="2" id="KW-0325">Glycoprotein</keyword>
<dbReference type="FunFam" id="3.40.50.1820:FF:000003">
    <property type="entry name" value="Dipeptidyl peptidase 4"/>
    <property type="match status" value="1"/>
</dbReference>
<feature type="transmembrane region" description="Helical" evidence="4">
    <location>
        <begin position="36"/>
        <end position="59"/>
    </location>
</feature>
<keyword evidence="4" id="KW-1133">Transmembrane helix</keyword>
<keyword evidence="4" id="KW-0812">Transmembrane</keyword>
<dbReference type="InterPro" id="IPR001375">
    <property type="entry name" value="Peptidase_S9_cat"/>
</dbReference>
<dbReference type="Proteomes" id="UP001329430">
    <property type="component" value="Chromosome 3"/>
</dbReference>
<evidence type="ECO:0000259" key="5">
    <source>
        <dbReference type="Pfam" id="PF00326"/>
    </source>
</evidence>
<dbReference type="AlphaFoldDB" id="A0AAN7VJ46"/>
<dbReference type="EMBL" id="JAVRBK010000003">
    <property type="protein sequence ID" value="KAK5646663.1"/>
    <property type="molecule type" value="Genomic_DNA"/>
</dbReference>
<evidence type="ECO:0000259" key="6">
    <source>
        <dbReference type="Pfam" id="PF00930"/>
    </source>
</evidence>
<gene>
    <name evidence="7" type="ORF">RI129_005127</name>
</gene>
<dbReference type="Gene3D" id="3.40.50.1820">
    <property type="entry name" value="alpha/beta hydrolase"/>
    <property type="match status" value="1"/>
</dbReference>
<evidence type="ECO:0000256" key="2">
    <source>
        <dbReference type="ARBA" id="ARBA00023180"/>
    </source>
</evidence>
<evidence type="ECO:0000256" key="4">
    <source>
        <dbReference type="SAM" id="Phobius"/>
    </source>
</evidence>
<dbReference type="PANTHER" id="PTHR11731">
    <property type="entry name" value="PROTEASE FAMILY S9B,C DIPEPTIDYL-PEPTIDASE IV-RELATED"/>
    <property type="match status" value="1"/>
</dbReference>
<protein>
    <recommendedName>
        <fullName evidence="3">Venom dipeptidyl peptidase 4</fullName>
    </recommendedName>
</protein>
<feature type="domain" description="Peptidase S9 prolyl oligopeptidase catalytic" evidence="5">
    <location>
        <begin position="595"/>
        <end position="797"/>
    </location>
</feature>
<evidence type="ECO:0000313" key="7">
    <source>
        <dbReference type="EMBL" id="KAK5646663.1"/>
    </source>
</evidence>
<feature type="domain" description="Dipeptidylpeptidase IV N-terminal" evidence="6">
    <location>
        <begin position="140"/>
        <end position="511"/>
    </location>
</feature>
<organism evidence="7 8">
    <name type="scientific">Pyrocoelia pectoralis</name>
    <dbReference type="NCBI Taxonomy" id="417401"/>
    <lineage>
        <taxon>Eukaryota</taxon>
        <taxon>Metazoa</taxon>
        <taxon>Ecdysozoa</taxon>
        <taxon>Arthropoda</taxon>
        <taxon>Hexapoda</taxon>
        <taxon>Insecta</taxon>
        <taxon>Pterygota</taxon>
        <taxon>Neoptera</taxon>
        <taxon>Endopterygota</taxon>
        <taxon>Coleoptera</taxon>
        <taxon>Polyphaga</taxon>
        <taxon>Elateriformia</taxon>
        <taxon>Elateroidea</taxon>
        <taxon>Lampyridae</taxon>
        <taxon>Lampyrinae</taxon>
        <taxon>Pyrocoelia</taxon>
    </lineage>
</organism>
<dbReference type="InterPro" id="IPR002469">
    <property type="entry name" value="Peptidase_S9B_N"/>
</dbReference>
<dbReference type="SUPFAM" id="SSF82171">
    <property type="entry name" value="DPP6 N-terminal domain-like"/>
    <property type="match status" value="1"/>
</dbReference>
<dbReference type="GO" id="GO:0008236">
    <property type="term" value="F:serine-type peptidase activity"/>
    <property type="evidence" value="ECO:0007669"/>
    <property type="project" value="InterPro"/>
</dbReference>
<comment type="similarity">
    <text evidence="1">Belongs to the peptidase S9B family. DPPIV subfamily.</text>
</comment>
<dbReference type="InterPro" id="IPR029058">
    <property type="entry name" value="AB_hydrolase_fold"/>
</dbReference>
<accession>A0AAN7VJ46</accession>
<dbReference type="Gene3D" id="2.140.10.30">
    <property type="entry name" value="Dipeptidylpeptidase IV, N-terminal domain"/>
    <property type="match status" value="1"/>
</dbReference>
<dbReference type="GO" id="GO:0005886">
    <property type="term" value="C:plasma membrane"/>
    <property type="evidence" value="ECO:0007669"/>
    <property type="project" value="TreeGrafter"/>
</dbReference>
<evidence type="ECO:0000256" key="3">
    <source>
        <dbReference type="ARBA" id="ARBA00072929"/>
    </source>
</evidence>
<keyword evidence="4" id="KW-0472">Membrane</keyword>
<sequence length="802" mass="90010">MSKRDSNNGNSNFNVEVVQSNQELISEKRLGRKRRIIMITGGAIVFIVGAAIVAALVVLSGSSNASPLEKEAKAISLEDYIDGRLNPKSFNGTWISGNEIMYRSQNGDIRVYNTDTLNHEILVSFHATPILPRAVDYSLSADRKFLLVAHDYQKIYRHSYVAQFTIINLKTFGTSSINVNGEVILQLAVWGPVGNAIAFVARNNIFYQPSAVSFSKQLTVDGHIGNVYNGIPDWVYEEEVLSTNQALWFSPDGKKLAYGKFTDTAVKIMTLPVYGEPGNLDFQYTKAVQVRYPKPGTKNPLVTLHVADLETNSDIELPSPVNIANQEPILAAVAWATNDIVSAIWMNRVQNEAAIVMYNPSEPVSMLVINNMKQSNGWLELFTPPKFSKDGSKFLIIQSQDQENGAGAYRHLTIYSTSSNNPGKPLTSGLYVVTEILEWDEENDLVYYQANMPNASEVQHVFTVSTSSLKTKCITCNMQTLSKKLSCSYNSAQFSKDLSHHVINCEGPNVPETTIFSKNKMIDVWESNPELQSLVRNVRTPVIEKLKFDVPGGFKANVMLKLPPDMDKSGETKYPMLVNVYGGPDSYQVVDRFNMDWGSYLAANKTIIYATIDGRGSGLRGDKLMFSLYRRLGTVEIEDQINVTRQIQKMLPYVDETRTAIWGWSYGGFASGMALAEDTSRVFKCGISVAPVTDWTLYDSIYTERFMGLPTPGDNEKGYDNAKLIEKYEGLRHKNYFLVHGTLDDNVHYQQSMLWAKVLEQNDILFRQMSYPDEDHSLGSVRPHLYHSLEQFLDECFIDNEI</sequence>
<dbReference type="Pfam" id="PF00930">
    <property type="entry name" value="DPPIV_N"/>
    <property type="match status" value="1"/>
</dbReference>
<evidence type="ECO:0000313" key="8">
    <source>
        <dbReference type="Proteomes" id="UP001329430"/>
    </source>
</evidence>
<comment type="caution">
    <text evidence="7">The sequence shown here is derived from an EMBL/GenBank/DDBJ whole genome shotgun (WGS) entry which is preliminary data.</text>
</comment>
<dbReference type="SUPFAM" id="SSF53474">
    <property type="entry name" value="alpha/beta-Hydrolases"/>
    <property type="match status" value="1"/>
</dbReference>
<name>A0AAN7VJ46_9COLE</name>
<dbReference type="GO" id="GO:0008239">
    <property type="term" value="F:dipeptidyl-peptidase activity"/>
    <property type="evidence" value="ECO:0007669"/>
    <property type="project" value="TreeGrafter"/>
</dbReference>
<reference evidence="7 8" key="1">
    <citation type="journal article" date="2024" name="Insects">
        <title>An Improved Chromosome-Level Genome Assembly of the Firefly Pyrocoelia pectoralis.</title>
        <authorList>
            <person name="Fu X."/>
            <person name="Meyer-Rochow V.B."/>
            <person name="Ballantyne L."/>
            <person name="Zhu X."/>
        </authorList>
    </citation>
    <scope>NUCLEOTIDE SEQUENCE [LARGE SCALE GENOMIC DNA]</scope>
    <source>
        <strain evidence="7">XCY_ONT2</strain>
    </source>
</reference>
<dbReference type="GO" id="GO:0006508">
    <property type="term" value="P:proteolysis"/>
    <property type="evidence" value="ECO:0007669"/>
    <property type="project" value="InterPro"/>
</dbReference>
<evidence type="ECO:0000256" key="1">
    <source>
        <dbReference type="ARBA" id="ARBA00010036"/>
    </source>
</evidence>
<dbReference type="InterPro" id="IPR050278">
    <property type="entry name" value="Serine_Prot_S9B/DPPIV"/>
</dbReference>